<dbReference type="PANTHER" id="PTHR46268">
    <property type="entry name" value="STRESS RESPONSE PROTEIN NHAX"/>
    <property type="match status" value="1"/>
</dbReference>
<keyword evidence="2" id="KW-0963">Cytoplasm</keyword>
<dbReference type="InterPro" id="IPR014729">
    <property type="entry name" value="Rossmann-like_a/b/a_fold"/>
</dbReference>
<dbReference type="PRINTS" id="PR01438">
    <property type="entry name" value="UNVRSLSTRESS"/>
</dbReference>
<keyword evidence="5" id="KW-1185">Reference proteome</keyword>
<dbReference type="Gene3D" id="3.40.50.620">
    <property type="entry name" value="HUPs"/>
    <property type="match status" value="1"/>
</dbReference>
<dbReference type="GO" id="GO:0005737">
    <property type="term" value="C:cytoplasm"/>
    <property type="evidence" value="ECO:0007669"/>
    <property type="project" value="UniProtKB-SubCell"/>
</dbReference>
<dbReference type="SUPFAM" id="SSF52402">
    <property type="entry name" value="Adenine nucleotide alpha hydrolases-like"/>
    <property type="match status" value="1"/>
</dbReference>
<dbReference type="AlphaFoldDB" id="E0NHU1"/>
<comment type="caution">
    <text evidence="4">The sequence shown here is derived from an EMBL/GenBank/DDBJ whole genome shotgun (WGS) entry which is preliminary data.</text>
</comment>
<dbReference type="HOGENOM" id="CLU_049301_16_0_9"/>
<dbReference type="eggNOG" id="COG0589">
    <property type="taxonomic scope" value="Bacteria"/>
</dbReference>
<dbReference type="Pfam" id="PF00582">
    <property type="entry name" value="Usp"/>
    <property type="match status" value="1"/>
</dbReference>
<organism evidence="4 5">
    <name type="scientific">Pediococcus acidilactici DSM 20284</name>
    <dbReference type="NCBI Taxonomy" id="862514"/>
    <lineage>
        <taxon>Bacteria</taxon>
        <taxon>Bacillati</taxon>
        <taxon>Bacillota</taxon>
        <taxon>Bacilli</taxon>
        <taxon>Lactobacillales</taxon>
        <taxon>Lactobacillaceae</taxon>
        <taxon>Pediococcus</taxon>
        <taxon>Pediococcus acidilactici group</taxon>
    </lineage>
</organism>
<evidence type="ECO:0000256" key="2">
    <source>
        <dbReference type="PIRNR" id="PIRNR006276"/>
    </source>
</evidence>
<evidence type="ECO:0000313" key="5">
    <source>
        <dbReference type="Proteomes" id="UP000004470"/>
    </source>
</evidence>
<comment type="similarity">
    <text evidence="1 2">Belongs to the universal stress protein A family.</text>
</comment>
<dbReference type="Proteomes" id="UP000004470">
    <property type="component" value="Unassembled WGS sequence"/>
</dbReference>
<evidence type="ECO:0000259" key="3">
    <source>
        <dbReference type="Pfam" id="PF00582"/>
    </source>
</evidence>
<evidence type="ECO:0000313" key="4">
    <source>
        <dbReference type="EMBL" id="EFL94989.1"/>
    </source>
</evidence>
<dbReference type="CDD" id="cd00293">
    <property type="entry name" value="USP-like"/>
    <property type="match status" value="1"/>
</dbReference>
<dbReference type="PANTHER" id="PTHR46268:SF6">
    <property type="entry name" value="UNIVERSAL STRESS PROTEIN UP12"/>
    <property type="match status" value="1"/>
</dbReference>
<reference evidence="4" key="1">
    <citation type="submission" date="2010-07" db="EMBL/GenBank/DDBJ databases">
        <authorList>
            <person name="Muzny D."/>
            <person name="Qin X."/>
            <person name="Deng J."/>
            <person name="Jiang H."/>
            <person name="Liu Y."/>
            <person name="Qu J."/>
            <person name="Song X.-Z."/>
            <person name="Zhang L."/>
            <person name="Thornton R."/>
            <person name="Coyle M."/>
            <person name="Francisco L."/>
            <person name="Jackson L."/>
            <person name="Javaid M."/>
            <person name="Korchina V."/>
            <person name="Kovar C."/>
            <person name="Mata R."/>
            <person name="Mathew T."/>
            <person name="Ngo R."/>
            <person name="Nguyen L."/>
            <person name="Nguyen N."/>
            <person name="Okwuonu G."/>
            <person name="Ongeri F."/>
            <person name="Pham C."/>
            <person name="Simmons D."/>
            <person name="Wilczek-Boney K."/>
            <person name="Hale W."/>
            <person name="Jakkamsetti A."/>
            <person name="Pham P."/>
            <person name="Ruth R."/>
            <person name="San Lucas F."/>
            <person name="Warren J."/>
            <person name="Zhang J."/>
            <person name="Zhao Z."/>
            <person name="Zhou C."/>
            <person name="Zhu D."/>
            <person name="Lee S."/>
            <person name="Bess C."/>
            <person name="Blankenburg K."/>
            <person name="Forbes L."/>
            <person name="Fu Q."/>
            <person name="Gubbala S."/>
            <person name="Hirani K."/>
            <person name="Jayaseelan J.C."/>
            <person name="Lara F."/>
            <person name="Munidasa M."/>
            <person name="Palculict T."/>
            <person name="Patil S."/>
            <person name="Pu L.-L."/>
            <person name="Saada N."/>
            <person name="Tang L."/>
            <person name="Weissenberger G."/>
            <person name="Zhu Y."/>
            <person name="Hemphill L."/>
            <person name="Shang Y."/>
            <person name="Youmans B."/>
            <person name="Ayvaz T."/>
            <person name="Ross M."/>
            <person name="Santibanez J."/>
            <person name="Aqrawi P."/>
            <person name="Gross S."/>
            <person name="Joshi V."/>
            <person name="Fowler G."/>
            <person name="Nazareth L."/>
            <person name="Reid J."/>
            <person name="Worley K."/>
            <person name="Petrosino J."/>
            <person name="Highlander S."/>
            <person name="Gibbs R."/>
        </authorList>
    </citation>
    <scope>NUCLEOTIDE SEQUENCE [LARGE SCALE GENOMIC DNA]</scope>
    <source>
        <strain evidence="4">DSM 20284</strain>
    </source>
</reference>
<proteinExistence type="inferred from homology"/>
<comment type="subcellular location">
    <subcellularLocation>
        <location evidence="2">Cytoplasm</location>
    </subcellularLocation>
</comment>
<protein>
    <recommendedName>
        <fullName evidence="2">Universal stress protein</fullName>
    </recommendedName>
</protein>
<gene>
    <name evidence="4" type="ORF">HMPREF0623_1857</name>
</gene>
<sequence length="164" mass="18316">MGVMDMLEYKKILVPIDGSANSEWALKKAISVAQRNHGHLDVVTVIQSSRFMDIYGHMGTNMNYVEVSLLRAKEYVDNIKEQIQQKYHFTDIDVYVEAGDPKTVVATDLPEKLGTDLIMIGSTGLNALQRTLLGSVADYVVRIAPVDVLLVRTKMDNFTIAKEV</sequence>
<accession>E0NHU1</accession>
<feature type="domain" description="UspA" evidence="3">
    <location>
        <begin position="8"/>
        <end position="152"/>
    </location>
</feature>
<name>E0NHU1_PEDAC</name>
<dbReference type="EMBL" id="AEEG01000009">
    <property type="protein sequence ID" value="EFL94989.1"/>
    <property type="molecule type" value="Genomic_DNA"/>
</dbReference>
<dbReference type="PIRSF" id="PIRSF006276">
    <property type="entry name" value="UspA"/>
    <property type="match status" value="1"/>
</dbReference>
<dbReference type="InterPro" id="IPR006016">
    <property type="entry name" value="UspA"/>
</dbReference>
<dbReference type="InterPro" id="IPR006015">
    <property type="entry name" value="Universal_stress_UspA"/>
</dbReference>
<evidence type="ECO:0000256" key="1">
    <source>
        <dbReference type="ARBA" id="ARBA00008791"/>
    </source>
</evidence>